<dbReference type="Gene3D" id="3.40.190.10">
    <property type="entry name" value="Periplasmic binding protein-like II"/>
    <property type="match status" value="1"/>
</dbReference>
<reference evidence="2 3" key="1">
    <citation type="submission" date="2017-12" db="EMBL/GenBank/DDBJ databases">
        <authorList>
            <person name="Paulsen S."/>
            <person name="Gram L.K."/>
        </authorList>
    </citation>
    <scope>NUCLEOTIDE SEQUENCE [LARGE SCALE GENOMIC DNA]</scope>
    <source>
        <strain evidence="2 3">S2897</strain>
    </source>
</reference>
<proteinExistence type="predicted"/>
<reference evidence="3" key="2">
    <citation type="submission" date="2019-06" db="EMBL/GenBank/DDBJ databases">
        <title>Co-occurence of chitin degradation, pigmentation and bioactivity in marine Pseudoalteromonas.</title>
        <authorList>
            <person name="Sonnenschein E.C."/>
            <person name="Bech P.K."/>
        </authorList>
    </citation>
    <scope>NUCLEOTIDE SEQUENCE [LARGE SCALE GENOMIC DNA]</scope>
    <source>
        <strain evidence="3">S2897</strain>
    </source>
</reference>
<evidence type="ECO:0000313" key="2">
    <source>
        <dbReference type="EMBL" id="TMP87721.1"/>
    </source>
</evidence>
<comment type="caution">
    <text evidence="2">The sequence shown here is derived from an EMBL/GenBank/DDBJ whole genome shotgun (WGS) entry which is preliminary data.</text>
</comment>
<dbReference type="Proteomes" id="UP000305874">
    <property type="component" value="Unassembled WGS sequence"/>
</dbReference>
<name>A0A5S3Z6R9_9GAMM</name>
<organism evidence="2 3">
    <name type="scientific">Pseudoalteromonas ruthenica</name>
    <dbReference type="NCBI Taxonomy" id="151081"/>
    <lineage>
        <taxon>Bacteria</taxon>
        <taxon>Pseudomonadati</taxon>
        <taxon>Pseudomonadota</taxon>
        <taxon>Gammaproteobacteria</taxon>
        <taxon>Alteromonadales</taxon>
        <taxon>Pseudoalteromonadaceae</taxon>
        <taxon>Pseudoalteromonas</taxon>
    </lineage>
</organism>
<dbReference type="STRING" id="151081.TW72_04775"/>
<gene>
    <name evidence="2" type="ORF">CWC05_07675</name>
</gene>
<protein>
    <submittedName>
        <fullName evidence="2">Phosphate ABC transporter substrate-binding protein</fullName>
    </submittedName>
</protein>
<feature type="signal peptide" evidence="1">
    <location>
        <begin position="1"/>
        <end position="23"/>
    </location>
</feature>
<dbReference type="EMBL" id="PNCG01000005">
    <property type="protein sequence ID" value="TMP87721.1"/>
    <property type="molecule type" value="Genomic_DNA"/>
</dbReference>
<dbReference type="OrthoDB" id="5368544at2"/>
<evidence type="ECO:0000313" key="3">
    <source>
        <dbReference type="Proteomes" id="UP000305874"/>
    </source>
</evidence>
<keyword evidence="1" id="KW-0732">Signal</keyword>
<sequence length="139" mass="14817">MRSTIMYKIAFLFTLLSSSVALADVAVIVHPSNGSDINKDTVERIFIGKEKSFSNGNKAIPISQASGATADEFNQKALNKSSGQLKAYWSKLVFTGKGTPPKEVDNDAEVIQLVSSNPDTIGFVDAGSVTDAVKVVTTF</sequence>
<feature type="chain" id="PRO_5024375425" evidence="1">
    <location>
        <begin position="24"/>
        <end position="139"/>
    </location>
</feature>
<dbReference type="SUPFAM" id="SSF53850">
    <property type="entry name" value="Periplasmic binding protein-like II"/>
    <property type="match status" value="1"/>
</dbReference>
<evidence type="ECO:0000256" key="1">
    <source>
        <dbReference type="SAM" id="SignalP"/>
    </source>
</evidence>
<accession>A0A5S3Z6R9</accession>
<dbReference type="AlphaFoldDB" id="A0A5S3Z6R9"/>